<evidence type="ECO:0000256" key="5">
    <source>
        <dbReference type="ARBA" id="ARBA00023136"/>
    </source>
</evidence>
<keyword evidence="5 6" id="KW-0472">Membrane</keyword>
<dbReference type="NCBIfam" id="NF033135">
    <property type="entry name" value="cmx_cmrA"/>
    <property type="match status" value="1"/>
</dbReference>
<dbReference type="PROSITE" id="PS50850">
    <property type="entry name" value="MFS"/>
    <property type="match status" value="1"/>
</dbReference>
<dbReference type="Gene3D" id="1.20.1250.20">
    <property type="entry name" value="MFS general substrate transporter like domains"/>
    <property type="match status" value="2"/>
</dbReference>
<dbReference type="SUPFAM" id="SSF103473">
    <property type="entry name" value="MFS general substrate transporter"/>
    <property type="match status" value="1"/>
</dbReference>
<evidence type="ECO:0000256" key="1">
    <source>
        <dbReference type="ARBA" id="ARBA00004651"/>
    </source>
</evidence>
<feature type="transmembrane region" description="Helical" evidence="6">
    <location>
        <begin position="70"/>
        <end position="96"/>
    </location>
</feature>
<keyword evidence="4 6" id="KW-1133">Transmembrane helix</keyword>
<dbReference type="CDD" id="cd17324">
    <property type="entry name" value="MFS_NepI_like"/>
    <property type="match status" value="1"/>
</dbReference>
<keyword evidence="9" id="KW-1185">Reference proteome</keyword>
<feature type="transmembrane region" description="Helical" evidence="6">
    <location>
        <begin position="332"/>
        <end position="353"/>
    </location>
</feature>
<feature type="transmembrane region" description="Helical" evidence="6">
    <location>
        <begin position="268"/>
        <end position="288"/>
    </location>
</feature>
<organism evidence="8 9">
    <name type="scientific">Sinosporangium siamense</name>
    <dbReference type="NCBI Taxonomy" id="1367973"/>
    <lineage>
        <taxon>Bacteria</taxon>
        <taxon>Bacillati</taxon>
        <taxon>Actinomycetota</taxon>
        <taxon>Actinomycetes</taxon>
        <taxon>Streptosporangiales</taxon>
        <taxon>Streptosporangiaceae</taxon>
        <taxon>Sinosporangium</taxon>
    </lineage>
</organism>
<keyword evidence="2" id="KW-1003">Cell membrane</keyword>
<dbReference type="GO" id="GO:0022857">
    <property type="term" value="F:transmembrane transporter activity"/>
    <property type="evidence" value="ECO:0007669"/>
    <property type="project" value="InterPro"/>
</dbReference>
<evidence type="ECO:0000313" key="8">
    <source>
        <dbReference type="EMBL" id="GII97454.1"/>
    </source>
</evidence>
<feature type="transmembrane region" description="Helical" evidence="6">
    <location>
        <begin position="294"/>
        <end position="320"/>
    </location>
</feature>
<sequence>MPFAIYILGLAVFAQGTSEFMLSGLGPDIARDLDVSIPAAGTLTSAFAVGMIVGAPLMAILSFRWPRRRALLFFLIVFIAVHAVGALTPSFAVLLVTRVLGALANAGFLAVGLATATGMVAPGAKGRATAVLLGGITLACVAGVPAGTLLGQAFGWRSAFWAVALISVPAVFAVLRSVPGAEARGETRLGARHELRALRRPRLLVVLLLGALVNAATFCTFTYLAPLATEVGGFPDGWVPALLTLFGLGSLAGVTLSGRLADTRPMRILIPGGLALLAGWTVFALTAHNPVATTVLILIQGTLSFAVGSTLIAQILYAAAEAPSLAGSFATAALNIGAAAGPALGALTITAGLGYRSALWVSASLVATALITGSLTLVRQKQTA</sequence>
<dbReference type="GO" id="GO:0005886">
    <property type="term" value="C:plasma membrane"/>
    <property type="evidence" value="ECO:0007669"/>
    <property type="project" value="UniProtKB-SubCell"/>
</dbReference>
<name>A0A919RRL2_9ACTN</name>
<dbReference type="InterPro" id="IPR020846">
    <property type="entry name" value="MFS_dom"/>
</dbReference>
<dbReference type="InterPro" id="IPR036259">
    <property type="entry name" value="MFS_trans_sf"/>
</dbReference>
<evidence type="ECO:0000256" key="2">
    <source>
        <dbReference type="ARBA" id="ARBA00022475"/>
    </source>
</evidence>
<feature type="transmembrane region" description="Helical" evidence="6">
    <location>
        <begin position="159"/>
        <end position="178"/>
    </location>
</feature>
<gene>
    <name evidence="8" type="ORF">Ssi02_76850</name>
</gene>
<evidence type="ECO:0000259" key="7">
    <source>
        <dbReference type="PROSITE" id="PS50850"/>
    </source>
</evidence>
<dbReference type="Proteomes" id="UP000606172">
    <property type="component" value="Unassembled WGS sequence"/>
</dbReference>
<feature type="transmembrane region" description="Helical" evidence="6">
    <location>
        <begin position="359"/>
        <end position="378"/>
    </location>
</feature>
<evidence type="ECO:0000256" key="4">
    <source>
        <dbReference type="ARBA" id="ARBA00022989"/>
    </source>
</evidence>
<evidence type="ECO:0000256" key="6">
    <source>
        <dbReference type="SAM" id="Phobius"/>
    </source>
</evidence>
<dbReference type="InterPro" id="IPR011701">
    <property type="entry name" value="MFS"/>
</dbReference>
<feature type="transmembrane region" description="Helical" evidence="6">
    <location>
        <begin position="237"/>
        <end position="256"/>
    </location>
</feature>
<comment type="caution">
    <text evidence="8">The sequence shown here is derived from an EMBL/GenBank/DDBJ whole genome shotgun (WGS) entry which is preliminary data.</text>
</comment>
<dbReference type="AlphaFoldDB" id="A0A919RRL2"/>
<dbReference type="PANTHER" id="PTHR43124:SF3">
    <property type="entry name" value="CHLORAMPHENICOL EFFLUX PUMP RV0191"/>
    <property type="match status" value="1"/>
</dbReference>
<comment type="subcellular location">
    <subcellularLocation>
        <location evidence="1">Cell membrane</location>
        <topology evidence="1">Multi-pass membrane protein</topology>
    </subcellularLocation>
</comment>
<protein>
    <submittedName>
        <fullName evidence="8">Chloramphenicol resistance protein</fullName>
    </submittedName>
</protein>
<dbReference type="EMBL" id="BOOW01000060">
    <property type="protein sequence ID" value="GII97454.1"/>
    <property type="molecule type" value="Genomic_DNA"/>
</dbReference>
<keyword evidence="3 6" id="KW-0812">Transmembrane</keyword>
<feature type="transmembrane region" description="Helical" evidence="6">
    <location>
        <begin position="128"/>
        <end position="147"/>
    </location>
</feature>
<dbReference type="PANTHER" id="PTHR43124">
    <property type="entry name" value="PURINE EFFLUX PUMP PBUE"/>
    <property type="match status" value="1"/>
</dbReference>
<evidence type="ECO:0000313" key="9">
    <source>
        <dbReference type="Proteomes" id="UP000606172"/>
    </source>
</evidence>
<dbReference type="InterPro" id="IPR050189">
    <property type="entry name" value="MFS_Efflux_Transporters"/>
</dbReference>
<accession>A0A919RRL2</accession>
<feature type="transmembrane region" description="Helical" evidence="6">
    <location>
        <begin position="38"/>
        <end position="63"/>
    </location>
</feature>
<feature type="transmembrane region" description="Helical" evidence="6">
    <location>
        <begin position="102"/>
        <end position="121"/>
    </location>
</feature>
<evidence type="ECO:0000256" key="3">
    <source>
        <dbReference type="ARBA" id="ARBA00022692"/>
    </source>
</evidence>
<dbReference type="RefSeq" id="WP_204033528.1">
    <property type="nucleotide sequence ID" value="NZ_BOOW01000060.1"/>
</dbReference>
<reference evidence="8" key="1">
    <citation type="submission" date="2021-01" db="EMBL/GenBank/DDBJ databases">
        <title>Whole genome shotgun sequence of Sinosporangium siamense NBRC 109515.</title>
        <authorList>
            <person name="Komaki H."/>
            <person name="Tamura T."/>
        </authorList>
    </citation>
    <scope>NUCLEOTIDE SEQUENCE</scope>
    <source>
        <strain evidence="8">NBRC 109515</strain>
    </source>
</reference>
<dbReference type="Pfam" id="PF07690">
    <property type="entry name" value="MFS_1"/>
    <property type="match status" value="1"/>
</dbReference>
<feature type="domain" description="Major facilitator superfamily (MFS) profile" evidence="7">
    <location>
        <begin position="4"/>
        <end position="381"/>
    </location>
</feature>
<proteinExistence type="predicted"/>
<feature type="transmembrane region" description="Helical" evidence="6">
    <location>
        <begin position="203"/>
        <end position="225"/>
    </location>
</feature>